<protein>
    <submittedName>
        <fullName evidence="2">Uncharacterized protein</fullName>
    </submittedName>
</protein>
<organism evidence="2 3">
    <name type="scientific">Rhynchophorus ferrugineus</name>
    <name type="common">Red palm weevil</name>
    <name type="synonym">Curculio ferrugineus</name>
    <dbReference type="NCBI Taxonomy" id="354439"/>
    <lineage>
        <taxon>Eukaryota</taxon>
        <taxon>Metazoa</taxon>
        <taxon>Ecdysozoa</taxon>
        <taxon>Arthropoda</taxon>
        <taxon>Hexapoda</taxon>
        <taxon>Insecta</taxon>
        <taxon>Pterygota</taxon>
        <taxon>Neoptera</taxon>
        <taxon>Endopterygota</taxon>
        <taxon>Coleoptera</taxon>
        <taxon>Polyphaga</taxon>
        <taxon>Cucujiformia</taxon>
        <taxon>Curculionidae</taxon>
        <taxon>Dryophthorinae</taxon>
        <taxon>Rhynchophorus</taxon>
    </lineage>
</organism>
<feature type="region of interest" description="Disordered" evidence="1">
    <location>
        <begin position="1"/>
        <end position="22"/>
    </location>
</feature>
<name>A0A834M2T0_RHYFE</name>
<dbReference type="Proteomes" id="UP000625711">
    <property type="component" value="Unassembled WGS sequence"/>
</dbReference>
<evidence type="ECO:0000256" key="1">
    <source>
        <dbReference type="SAM" id="MobiDB-lite"/>
    </source>
</evidence>
<reference evidence="2" key="1">
    <citation type="submission" date="2020-08" db="EMBL/GenBank/DDBJ databases">
        <title>Genome sequencing and assembly of the red palm weevil Rhynchophorus ferrugineus.</title>
        <authorList>
            <person name="Dias G.B."/>
            <person name="Bergman C.M."/>
            <person name="Manee M."/>
        </authorList>
    </citation>
    <scope>NUCLEOTIDE SEQUENCE</scope>
    <source>
        <strain evidence="2">AA-2017</strain>
        <tissue evidence="2">Whole larva</tissue>
    </source>
</reference>
<evidence type="ECO:0000313" key="2">
    <source>
        <dbReference type="EMBL" id="KAF7262994.1"/>
    </source>
</evidence>
<comment type="caution">
    <text evidence="2">The sequence shown here is derived from an EMBL/GenBank/DDBJ whole genome shotgun (WGS) entry which is preliminary data.</text>
</comment>
<gene>
    <name evidence="2" type="ORF">GWI33_003746</name>
</gene>
<dbReference type="EMBL" id="JAACXV010023451">
    <property type="protein sequence ID" value="KAF7262994.1"/>
    <property type="molecule type" value="Genomic_DNA"/>
</dbReference>
<keyword evidence="3" id="KW-1185">Reference proteome</keyword>
<sequence length="74" mass="8453">MSTEDVECCGRPTENPPSNSRLRSHNIIVHLPYMLGPDCEKQTISPTETLMLQIPDEMIETVCSHTNQKFEKHI</sequence>
<accession>A0A834M2T0</accession>
<dbReference type="OrthoDB" id="6778726at2759"/>
<dbReference type="AlphaFoldDB" id="A0A834M2T0"/>
<proteinExistence type="predicted"/>
<evidence type="ECO:0000313" key="3">
    <source>
        <dbReference type="Proteomes" id="UP000625711"/>
    </source>
</evidence>